<feature type="transmembrane region" description="Helical" evidence="1">
    <location>
        <begin position="12"/>
        <end position="33"/>
    </location>
</feature>
<dbReference type="EMBL" id="MCHY01000008">
    <property type="protein sequence ID" value="RKD24618.1"/>
    <property type="molecule type" value="Genomic_DNA"/>
</dbReference>
<organism evidence="2 3">
    <name type="scientific">Ammoniphilus oxalaticus</name>
    <dbReference type="NCBI Taxonomy" id="66863"/>
    <lineage>
        <taxon>Bacteria</taxon>
        <taxon>Bacillati</taxon>
        <taxon>Bacillota</taxon>
        <taxon>Bacilli</taxon>
        <taxon>Bacillales</taxon>
        <taxon>Paenibacillaceae</taxon>
        <taxon>Aneurinibacillus group</taxon>
        <taxon>Ammoniphilus</taxon>
    </lineage>
</organism>
<evidence type="ECO:0000313" key="2">
    <source>
        <dbReference type="EMBL" id="RKD24618.1"/>
    </source>
</evidence>
<feature type="transmembrane region" description="Helical" evidence="1">
    <location>
        <begin position="39"/>
        <end position="61"/>
    </location>
</feature>
<sequence>MELKYKSRPFWNLMGGMWVIVALMNVGVLILMVSGPGLAAVNGLLIAFIMIISAFLAISYFRITRIDYIRVDQNALSLHRGFPLPRINIPLQNIDRGRVTGDKLLLILKNEKEMEIQLQALTIKNTDRLMKELKRHFQVDHL</sequence>
<comment type="caution">
    <text evidence="2">The sequence shown here is derived from an EMBL/GenBank/DDBJ whole genome shotgun (WGS) entry which is preliminary data.</text>
</comment>
<dbReference type="AlphaFoldDB" id="A0A419SL31"/>
<proteinExistence type="predicted"/>
<evidence type="ECO:0008006" key="4">
    <source>
        <dbReference type="Google" id="ProtNLM"/>
    </source>
</evidence>
<evidence type="ECO:0000256" key="1">
    <source>
        <dbReference type="SAM" id="Phobius"/>
    </source>
</evidence>
<dbReference type="RefSeq" id="WP_120189916.1">
    <property type="nucleotide sequence ID" value="NZ_MCHY01000008.1"/>
</dbReference>
<reference evidence="2 3" key="1">
    <citation type="submission" date="2016-08" db="EMBL/GenBank/DDBJ databases">
        <title>Novel Firmicute Genomes.</title>
        <authorList>
            <person name="Poppleton D.I."/>
            <person name="Gribaldo S."/>
        </authorList>
    </citation>
    <scope>NUCLEOTIDE SEQUENCE [LARGE SCALE GENOMIC DNA]</scope>
    <source>
        <strain evidence="2 3">RAOx-1</strain>
    </source>
</reference>
<keyword evidence="1" id="KW-1133">Transmembrane helix</keyword>
<gene>
    <name evidence="2" type="ORF">BEP19_09600</name>
</gene>
<name>A0A419SL31_9BACL</name>
<accession>A0A419SL31</accession>
<keyword evidence="1" id="KW-0472">Membrane</keyword>
<keyword evidence="3" id="KW-1185">Reference proteome</keyword>
<dbReference type="Proteomes" id="UP000284219">
    <property type="component" value="Unassembled WGS sequence"/>
</dbReference>
<evidence type="ECO:0000313" key="3">
    <source>
        <dbReference type="Proteomes" id="UP000284219"/>
    </source>
</evidence>
<protein>
    <recommendedName>
        <fullName evidence="4">DUF304 domain-containing protein</fullName>
    </recommendedName>
</protein>
<keyword evidence="1" id="KW-0812">Transmembrane</keyword>
<dbReference type="OrthoDB" id="2869974at2"/>